<dbReference type="GO" id="GO:0003676">
    <property type="term" value="F:nucleic acid binding"/>
    <property type="evidence" value="ECO:0007669"/>
    <property type="project" value="InterPro"/>
</dbReference>
<name>A0A834I7Z6_RHYFE</name>
<reference evidence="1" key="1">
    <citation type="submission" date="2020-08" db="EMBL/GenBank/DDBJ databases">
        <title>Genome sequencing and assembly of the red palm weevil Rhynchophorus ferrugineus.</title>
        <authorList>
            <person name="Dias G.B."/>
            <person name="Bergman C.M."/>
            <person name="Manee M."/>
        </authorList>
    </citation>
    <scope>NUCLEOTIDE SEQUENCE</scope>
    <source>
        <strain evidence="1">AA-2017</strain>
        <tissue evidence="1">Whole larva</tissue>
    </source>
</reference>
<dbReference type="AlphaFoldDB" id="A0A834I7Z6"/>
<dbReference type="EMBL" id="JAACXV010008246">
    <property type="protein sequence ID" value="KAF7276155.1"/>
    <property type="molecule type" value="Genomic_DNA"/>
</dbReference>
<dbReference type="PANTHER" id="PTHR46060">
    <property type="entry name" value="MARINER MOS1 TRANSPOSASE-LIKE PROTEIN"/>
    <property type="match status" value="1"/>
</dbReference>
<dbReference type="Gene3D" id="3.30.420.10">
    <property type="entry name" value="Ribonuclease H-like superfamily/Ribonuclease H"/>
    <property type="match status" value="1"/>
</dbReference>
<gene>
    <name evidence="1" type="ORF">GWI33_010869</name>
</gene>
<dbReference type="Proteomes" id="UP000625711">
    <property type="component" value="Unassembled WGS sequence"/>
</dbReference>
<evidence type="ECO:0000313" key="2">
    <source>
        <dbReference type="Proteomes" id="UP000625711"/>
    </source>
</evidence>
<keyword evidence="2" id="KW-1185">Reference proteome</keyword>
<proteinExistence type="predicted"/>
<dbReference type="InterPro" id="IPR052709">
    <property type="entry name" value="Transposase-MT_Hybrid"/>
</dbReference>
<sequence>MSTEDGQRSGHPKEFLYAKWVSRELTFDQKEARVDDSEQCLKMIKRNKPEFLRQYVTMDETWLHYFTPKSNRQSSE</sequence>
<dbReference type="PANTHER" id="PTHR46060:SF1">
    <property type="entry name" value="MARINER MOS1 TRANSPOSASE-LIKE PROTEIN"/>
    <property type="match status" value="1"/>
</dbReference>
<accession>A0A834I7Z6</accession>
<evidence type="ECO:0000313" key="1">
    <source>
        <dbReference type="EMBL" id="KAF7276155.1"/>
    </source>
</evidence>
<dbReference type="OrthoDB" id="6118231at2759"/>
<dbReference type="InterPro" id="IPR036397">
    <property type="entry name" value="RNaseH_sf"/>
</dbReference>
<protein>
    <submittedName>
        <fullName evidence="1">Uncharacterized protein</fullName>
    </submittedName>
</protein>
<comment type="caution">
    <text evidence="1">The sequence shown here is derived from an EMBL/GenBank/DDBJ whole genome shotgun (WGS) entry which is preliminary data.</text>
</comment>
<organism evidence="1 2">
    <name type="scientific">Rhynchophorus ferrugineus</name>
    <name type="common">Red palm weevil</name>
    <name type="synonym">Curculio ferrugineus</name>
    <dbReference type="NCBI Taxonomy" id="354439"/>
    <lineage>
        <taxon>Eukaryota</taxon>
        <taxon>Metazoa</taxon>
        <taxon>Ecdysozoa</taxon>
        <taxon>Arthropoda</taxon>
        <taxon>Hexapoda</taxon>
        <taxon>Insecta</taxon>
        <taxon>Pterygota</taxon>
        <taxon>Neoptera</taxon>
        <taxon>Endopterygota</taxon>
        <taxon>Coleoptera</taxon>
        <taxon>Polyphaga</taxon>
        <taxon>Cucujiformia</taxon>
        <taxon>Curculionidae</taxon>
        <taxon>Dryophthorinae</taxon>
        <taxon>Rhynchophorus</taxon>
    </lineage>
</organism>